<evidence type="ECO:0000256" key="3">
    <source>
        <dbReference type="SAM" id="MobiDB-lite"/>
    </source>
</evidence>
<dbReference type="SUPFAM" id="SSF48371">
    <property type="entry name" value="ARM repeat"/>
    <property type="match status" value="1"/>
</dbReference>
<dbReference type="Pfam" id="PF20252">
    <property type="entry name" value="BIG2_C"/>
    <property type="match status" value="1"/>
</dbReference>
<dbReference type="InterPro" id="IPR000904">
    <property type="entry name" value="Sec7_dom"/>
</dbReference>
<keyword evidence="5" id="KW-1185">Reference proteome</keyword>
<evidence type="ECO:0000259" key="4">
    <source>
        <dbReference type="SMART" id="SM00222"/>
    </source>
</evidence>
<dbReference type="Proteomes" id="UP000694844">
    <property type="component" value="Chromosome 7"/>
</dbReference>
<keyword evidence="2" id="KW-0472">Membrane</keyword>
<gene>
    <name evidence="6" type="primary">LOC111103836</name>
</gene>
<feature type="compositionally biased region" description="Polar residues" evidence="3">
    <location>
        <begin position="1333"/>
        <end position="1347"/>
    </location>
</feature>
<feature type="compositionally biased region" description="Acidic residues" evidence="3">
    <location>
        <begin position="1949"/>
        <end position="1960"/>
    </location>
</feature>
<feature type="compositionally biased region" description="Basic and acidic residues" evidence="3">
    <location>
        <begin position="1963"/>
        <end position="1975"/>
    </location>
</feature>
<accession>A0A8B8APH3</accession>
<dbReference type="InterPro" id="IPR016024">
    <property type="entry name" value="ARM-type_fold"/>
</dbReference>
<dbReference type="InterPro" id="IPR015403">
    <property type="entry name" value="Mon2/Sec7/BIG1-like_HDS"/>
</dbReference>
<evidence type="ECO:0000313" key="5">
    <source>
        <dbReference type="Proteomes" id="UP000694844"/>
    </source>
</evidence>
<reference evidence="6" key="1">
    <citation type="submission" date="2025-08" db="UniProtKB">
        <authorList>
            <consortium name="RefSeq"/>
        </authorList>
    </citation>
    <scope>IDENTIFICATION</scope>
    <source>
        <tissue evidence="6">Whole sample</tissue>
    </source>
</reference>
<dbReference type="GO" id="GO:0032012">
    <property type="term" value="P:regulation of ARF protein signal transduction"/>
    <property type="evidence" value="ECO:0007669"/>
    <property type="project" value="InterPro"/>
</dbReference>
<feature type="compositionally biased region" description="Basic and acidic residues" evidence="3">
    <location>
        <begin position="479"/>
        <end position="490"/>
    </location>
</feature>
<name>A0A8B8APH3_CRAVI</name>
<feature type="compositionally biased region" description="Low complexity" evidence="3">
    <location>
        <begin position="452"/>
        <end position="461"/>
    </location>
</feature>
<feature type="compositionally biased region" description="Basic and acidic residues" evidence="3">
    <location>
        <begin position="1351"/>
        <end position="1382"/>
    </location>
</feature>
<feature type="region of interest" description="Disordered" evidence="3">
    <location>
        <begin position="2009"/>
        <end position="2039"/>
    </location>
</feature>
<feature type="compositionally biased region" description="Basic and acidic residues" evidence="3">
    <location>
        <begin position="2016"/>
        <end position="2039"/>
    </location>
</feature>
<dbReference type="RefSeq" id="XP_022293085.1">
    <property type="nucleotide sequence ID" value="XM_022437377.1"/>
</dbReference>
<dbReference type="Pfam" id="PF09324">
    <property type="entry name" value="Sec7-like_HDS"/>
    <property type="match status" value="1"/>
</dbReference>
<dbReference type="GO" id="GO:0005085">
    <property type="term" value="F:guanyl-nucleotide exchange factor activity"/>
    <property type="evidence" value="ECO:0007669"/>
    <property type="project" value="InterPro"/>
</dbReference>
<dbReference type="InterPro" id="IPR032629">
    <property type="entry name" value="DCB_dom"/>
</dbReference>
<evidence type="ECO:0000256" key="1">
    <source>
        <dbReference type="ARBA" id="ARBA00004370"/>
    </source>
</evidence>
<feature type="region of interest" description="Disordered" evidence="3">
    <location>
        <begin position="1941"/>
        <end position="1975"/>
    </location>
</feature>
<dbReference type="Pfam" id="PF16213">
    <property type="entry name" value="DCB"/>
    <property type="match status" value="1"/>
</dbReference>
<evidence type="ECO:0000313" key="6">
    <source>
        <dbReference type="RefSeq" id="XP_022293085.1"/>
    </source>
</evidence>
<dbReference type="GO" id="GO:0016020">
    <property type="term" value="C:membrane"/>
    <property type="evidence" value="ECO:0007669"/>
    <property type="project" value="UniProtKB-SubCell"/>
</dbReference>
<comment type="subcellular location">
    <subcellularLocation>
        <location evidence="1">Membrane</location>
    </subcellularLocation>
</comment>
<dbReference type="InterPro" id="IPR046455">
    <property type="entry name" value="Sec7/BIG1-like_C"/>
</dbReference>
<protein>
    <submittedName>
        <fullName evidence="6">Brefeldin A-inhibited guanine nucleotide-exchange protein 3-like</fullName>
    </submittedName>
</protein>
<feature type="region of interest" description="Disordered" evidence="3">
    <location>
        <begin position="1304"/>
        <end position="1401"/>
    </location>
</feature>
<feature type="compositionally biased region" description="Basic and acidic residues" evidence="3">
    <location>
        <begin position="498"/>
        <end position="510"/>
    </location>
</feature>
<organism evidence="5 6">
    <name type="scientific">Crassostrea virginica</name>
    <name type="common">Eastern oyster</name>
    <dbReference type="NCBI Taxonomy" id="6565"/>
    <lineage>
        <taxon>Eukaryota</taxon>
        <taxon>Metazoa</taxon>
        <taxon>Spiralia</taxon>
        <taxon>Lophotrochozoa</taxon>
        <taxon>Mollusca</taxon>
        <taxon>Bivalvia</taxon>
        <taxon>Autobranchia</taxon>
        <taxon>Pteriomorphia</taxon>
        <taxon>Ostreida</taxon>
        <taxon>Ostreoidea</taxon>
        <taxon>Ostreidae</taxon>
        <taxon>Crassostrea</taxon>
    </lineage>
</organism>
<dbReference type="OrthoDB" id="10002886at2759"/>
<proteinExistence type="predicted"/>
<dbReference type="SMART" id="SM00222">
    <property type="entry name" value="Sec7"/>
    <property type="match status" value="1"/>
</dbReference>
<dbReference type="GeneID" id="111103836"/>
<sequence>MEDVLGQLIRESSSKYNNIKSSAQEALDLLKNKGVLEVTPAHVLREKCLEPMQLALESKNKKLASEAINGIQAIFGDERFQSSFECEGEERWMPTQILNTVMCTPSLPEEIQMEIMKLLLNMTFSTTWCMNAKVITSITQVYIDTYMTSTHNVRGTVKAALTQLITSFTDRLQSADSTGDEDKCDVMADFNPRGNTNKEGLTTDIITILQFFTTKLDEALRSQTRVSVPLLLEGVLTIISNSPLHINSNGLFQEIVWRNLCPALISLLGSPKSEKTVCSQKATHKEDIGRGSGCSMSAPNVQANTAKTIYSIATSLVELMGSVGSMRPVLESLFHRMLLYSPPQHRLDALKAVRELLKTPHNMFNLAAPVNDIEQMEKGSKNPNADISLLKLIVDSLEESCHCNDSAVCITSVDCVEDMLGTLEQICLGEGLTPELSRNMTRFYRTVSETGFSRSGSVSSSCHEINDDEETNHQNTDVFLHEKEEVREKGPQLQDSSAKGDHSNNPPRIREQIKKQYNRLGSKMEEQERQNAGEFVRSLEAMVPQLEQMLDVTEVDEALQKFAADFCTALYNRQSQGEGETHMAILNADGVYVVSVGALHLCLQLSASGYYHRRDTPLKVSEREFMESVLGCGLLLFLSPAWLTEVYQQVTRRNLLQGVSKSNPTSPLLDLLRDVDGLGSHEKGAQFLSHCSQGHSGEEEEEEEVFEKDTFLKSGKMFARRVLSRCWDGILDVLSVLLNGKSSCGITSSLGLLLGTEGAKEESLRAREAICTSLNGLQKAARLCCTLGLQEYCGAVFCQLASTSCVILDTQRSPILERKSLNKALPHRPKLVKLHASHVLSMDAVMTTGLEMGSHSADCWKHLFRCSSFISELEHTYFSMGHHHSNLPRLQQQGAVPEMDSHDNNGYNDDSELYGVSATSVVPVAPRINITELIRQSAIESGWERSLTGGGVLNAAQSSQALCGLSQEVDRLFEEAANQLNLQSLLNFLSELCDSSQQQLYSLTRQVPHEGIPGDAPLPFNALHLYRLQEVMMKVVHSDRPLLHLMRAWSVVSPHLVECAGHKDRNVSKMAVTCVHDFILAVLSERPELSYFHVNELLCKAFENMLCLEVCDGDVQDQIVCSICELVEACTADIKSGWRPLFGALRAVKIEYTANEEVNEARQRHVAAVLDVFEVYLATDNILVFANATVDCILCLLKYIRGPAEFDSSSGDDSDSGSDFVMGTSGGENLCIPALGYLKRCAQILQTMWKMPACPVFNCAKRIQTTPSHVFVDSRLPHMNMSDFIRHYNEASLHQCEICSTGLPLSTNNPDSVQARKPDPLDNMTPGDEGGTDSLNSVDSGVVTAQNEIKVPSKLDNEEPDRCIKQSREKSDSPRDMGDSPRDMGVSRGETGFSGEDAGDSPDHCERCAALRLLRKQPGDTSDGLLDLVDSLDAIDNSTGILHVLFLLLEGLAGAVSSCPKSYQPETLEMLFQLLRTTADVPGASFSLFCVNSLLLPMIQAWLREGSRRAGYWDWGANNFKQCCGLCTDLVVDLVAKFSGSSAEVSRSVELMLKQLYSILVECVSQPTEIISRLGCSCIRHVMLSAGGSFTEEMWQISGVAMETALDVSTFHLRQLMLLFHVDSNNFYGDIAQVKVAMRRDSSPQESYRLRHLAHQVFLLDSQMSAHQQTIDVEEDKSFVFLLYKPGEENSLNPEDILLRLPFRNVVVGLLANQLLLQTIGSVLLNPQSVNTSVPDAKDQHIISGMISRLSVRNMVKLLECLRHAYKLAVEFDSRPGLKFLIQKVARTEVAVNLYKQAGASLVFYIHSLLQICANLPHLSKVNVKHLSYSAQQSLINVCYLDPKHCSNTAKVLSSPDLFIQLLKVICDELCQSYVDILSDETSSCVDSMAEQQVFFLIAQPDDITDIVGKRKKRHSEDVKSRPTGLAQDFLSSAVPLQEQACPSAEGSSSEDEVDVESSDSDYPTKSKRELREEQDSKVYTIATDSLIKTLMTEYKRRKQANVMPKFVKISKKTKKSSETQPREPTEKVDRQIEEQRKTSYMKDSEARIQSWTELLCSVLGLYHQLPDAQFQVLLPTVFTCVNQLVCHAAEQRLRDSVGQTVYRLGTLLELTNENVDNQSQSDQSQPVSQ</sequence>
<feature type="region of interest" description="Disordered" evidence="3">
    <location>
        <begin position="452"/>
        <end position="510"/>
    </location>
</feature>
<feature type="domain" description="SEC7" evidence="4">
    <location>
        <begin position="457"/>
        <end position="655"/>
    </location>
</feature>
<dbReference type="KEGG" id="cvn:111103836"/>
<evidence type="ECO:0000256" key="2">
    <source>
        <dbReference type="ARBA" id="ARBA00023136"/>
    </source>
</evidence>